<keyword evidence="1" id="KW-0812">Transmembrane</keyword>
<gene>
    <name evidence="2" type="ORF">AGOS_ADR353C</name>
</gene>
<keyword evidence="1" id="KW-1133">Transmembrane helix</keyword>
<protein>
    <submittedName>
        <fullName evidence="2">ADR353Cp</fullName>
    </submittedName>
</protein>
<proteinExistence type="predicted"/>
<dbReference type="EMBL" id="AE016817">
    <property type="protein sequence ID" value="AAS52273.2"/>
    <property type="molecule type" value="Genomic_DNA"/>
</dbReference>
<evidence type="ECO:0000256" key="1">
    <source>
        <dbReference type="SAM" id="Phobius"/>
    </source>
</evidence>
<feature type="transmembrane region" description="Helical" evidence="1">
    <location>
        <begin position="253"/>
        <end position="272"/>
    </location>
</feature>
<evidence type="ECO:0000313" key="2">
    <source>
        <dbReference type="EMBL" id="AAS52273.2"/>
    </source>
</evidence>
<dbReference type="Proteomes" id="UP000000591">
    <property type="component" value="Chromosome IV"/>
</dbReference>
<organism evidence="2 3">
    <name type="scientific">Eremothecium gossypii (strain ATCC 10895 / CBS 109.51 / FGSC 9923 / NRRL Y-1056)</name>
    <name type="common">Yeast</name>
    <name type="synonym">Ashbya gossypii</name>
    <dbReference type="NCBI Taxonomy" id="284811"/>
    <lineage>
        <taxon>Eukaryota</taxon>
        <taxon>Fungi</taxon>
        <taxon>Dikarya</taxon>
        <taxon>Ascomycota</taxon>
        <taxon>Saccharomycotina</taxon>
        <taxon>Saccharomycetes</taxon>
        <taxon>Saccharomycetales</taxon>
        <taxon>Saccharomycetaceae</taxon>
        <taxon>Eremothecium</taxon>
    </lineage>
</organism>
<name>Q759C4_EREGS</name>
<reference evidence="2 3" key="1">
    <citation type="journal article" date="2004" name="Science">
        <title>The Ashbya gossypii genome as a tool for mapping the ancient Saccharomyces cerevisiae genome.</title>
        <authorList>
            <person name="Dietrich F.S."/>
            <person name="Voegeli S."/>
            <person name="Brachat S."/>
            <person name="Lerch A."/>
            <person name="Gates K."/>
            <person name="Steiner S."/>
            <person name="Mohr C."/>
            <person name="Pohlmann R."/>
            <person name="Luedi P."/>
            <person name="Choi S."/>
            <person name="Wing R.A."/>
            <person name="Flavier A."/>
            <person name="Gaffney T.D."/>
            <person name="Philippsen P."/>
        </authorList>
    </citation>
    <scope>NUCLEOTIDE SEQUENCE [LARGE SCALE GENOMIC DNA]</scope>
    <source>
        <strain evidence="3">ATCC 10895 / CBS 109.51 / FGSC 9923 / NRRL Y-1056</strain>
    </source>
</reference>
<dbReference type="AlphaFoldDB" id="Q759C4"/>
<keyword evidence="1" id="KW-0472">Membrane</keyword>
<evidence type="ECO:0000313" key="3">
    <source>
        <dbReference type="Proteomes" id="UP000000591"/>
    </source>
</evidence>
<reference evidence="3" key="2">
    <citation type="journal article" date="2013" name="G3 (Bethesda)">
        <title>Genomes of Ashbya fungi isolated from insects reveal four mating-type loci, numerous translocations, lack of transposons, and distinct gene duplications.</title>
        <authorList>
            <person name="Dietrich F.S."/>
            <person name="Voegeli S."/>
            <person name="Kuo S."/>
            <person name="Philippsen P."/>
        </authorList>
    </citation>
    <scope>GENOME REANNOTATION</scope>
    <source>
        <strain evidence="3">ATCC 10895 / CBS 109.51 / FGSC 9923 / NRRL Y-1056</strain>
    </source>
</reference>
<dbReference type="InParanoid" id="Q759C4"/>
<dbReference type="OrthoDB" id="10570191at2759"/>
<dbReference type="KEGG" id="ago:AGOS_ADR353C"/>
<keyword evidence="3" id="KW-1185">Reference proteome</keyword>
<sequence>MEHGRKRRGARSGVGAAAGRFSDCLFECATAPGAAPNTAASVSVPAARTQRLVEQFLQPAGEQRVTAAQGRAALGSSVGSVESAATVAEVLALDVGAAGRSGTAAPSGSGPAAGHGRPEVLALDARARAAVTRGLLPRADALAAVEAALGKLGAEAAREAGAVRRLQQEVVEAPSDAVRAAEREAFSARLESAFRPALVTLQTLETRLAHGRSAAAALETRLRRLEHAAVLEKRAADMRRGERLAARLANQRAAMCDMAALAFAVLAIWLVMWGV</sequence>
<accession>Q759C4</accession>
<dbReference type="HOGENOM" id="CLU_1008242_0_0_1"/>
<dbReference type="GeneID" id="4620614"/>
<dbReference type="RefSeq" id="NP_984449.2">
    <property type="nucleotide sequence ID" value="NM_209802.2"/>
</dbReference>